<dbReference type="AlphaFoldDB" id="G8LSI0"/>
<protein>
    <recommendedName>
        <fullName evidence="4">Toxin SpoIISA, type II toxin-antitoxin system</fullName>
    </recommendedName>
</protein>
<dbReference type="KEGG" id="ccl:Clocl_1661"/>
<reference evidence="2 3" key="2">
    <citation type="journal article" date="2012" name="Stand. Genomic Sci.">
        <title>Complete Genome Sequence of Clostridium clariflavum DSM 19732.</title>
        <authorList>
            <person name="Izquierdo J.A."/>
            <person name="Goodwin L."/>
            <person name="Davenport K.W."/>
            <person name="Teshima H."/>
            <person name="Bruce D."/>
            <person name="Detter C."/>
            <person name="Tapia R."/>
            <person name="Han S."/>
            <person name="Land M."/>
            <person name="Hauser L."/>
            <person name="Jeffries C.D."/>
            <person name="Han J."/>
            <person name="Pitluck S."/>
            <person name="Nolan M."/>
            <person name="Chen A."/>
            <person name="Huntemann M."/>
            <person name="Mavromatis K."/>
            <person name="Mikhailova N."/>
            <person name="Liolios K."/>
            <person name="Woyke T."/>
            <person name="Lynd L.R."/>
        </authorList>
    </citation>
    <scope>NUCLEOTIDE SEQUENCE [LARGE SCALE GENOMIC DNA]</scope>
    <source>
        <strain evidence="3">DSM 19732 / NBRC 101661 / EBR45</strain>
    </source>
</reference>
<gene>
    <name evidence="2" type="ordered locus">Clocl_1661</name>
</gene>
<name>G8LSI0_ACECE</name>
<evidence type="ECO:0000256" key="1">
    <source>
        <dbReference type="SAM" id="Phobius"/>
    </source>
</evidence>
<evidence type="ECO:0008006" key="4">
    <source>
        <dbReference type="Google" id="ProtNLM"/>
    </source>
</evidence>
<dbReference type="EMBL" id="CP003065">
    <property type="protein sequence ID" value="AEV68284.1"/>
    <property type="molecule type" value="Genomic_DNA"/>
</dbReference>
<evidence type="ECO:0000313" key="3">
    <source>
        <dbReference type="Proteomes" id="UP000005435"/>
    </source>
</evidence>
<dbReference type="HOGENOM" id="CLU_968743_0_0_9"/>
<sequence length="287" mass="34498" precursor="true">MADKLWIWIVPLIFSFIYWVLSLFKGILYDKFIFKFIRYEKKIFRRLYYLFSLTWSFIFLYGFRNEILNLNLAGPNMGNHWNFICVSLIILIFIVVWDFLFISCKGINAIIYKDVKISAEEAEDIKITEIIEDKNFKTLDNILNAQDLLVREMEEYVDYYIENDFDENTMYKDLVKKYEKTRKDIKISMYKADMEGYKEMQKDLKLDDAKLSSILYSLQYNRVCFPEDSDKDIIYAIISTCGNGDYIFVLESDFLYKNEFIVIQNIIHIFDLCYELEYRRANDLSDV</sequence>
<evidence type="ECO:0000313" key="2">
    <source>
        <dbReference type="EMBL" id="AEV68284.1"/>
    </source>
</evidence>
<feature type="transmembrane region" description="Helical" evidence="1">
    <location>
        <begin position="80"/>
        <end position="102"/>
    </location>
</feature>
<keyword evidence="3" id="KW-1185">Reference proteome</keyword>
<dbReference type="eggNOG" id="ENOG50347VE">
    <property type="taxonomic scope" value="Bacteria"/>
</dbReference>
<organism evidence="2 3">
    <name type="scientific">Acetivibrio clariflavus (strain DSM 19732 / NBRC 101661 / EBR45)</name>
    <name type="common">Clostridium clariflavum</name>
    <dbReference type="NCBI Taxonomy" id="720554"/>
    <lineage>
        <taxon>Bacteria</taxon>
        <taxon>Bacillati</taxon>
        <taxon>Bacillota</taxon>
        <taxon>Clostridia</taxon>
        <taxon>Eubacteriales</taxon>
        <taxon>Oscillospiraceae</taxon>
        <taxon>Acetivibrio</taxon>
    </lineage>
</organism>
<dbReference type="Proteomes" id="UP000005435">
    <property type="component" value="Chromosome"/>
</dbReference>
<accession>G8LSI0</accession>
<feature type="transmembrane region" description="Helical" evidence="1">
    <location>
        <begin position="6"/>
        <end position="27"/>
    </location>
</feature>
<dbReference type="RefSeq" id="WP_014254873.1">
    <property type="nucleotide sequence ID" value="NC_016627.1"/>
</dbReference>
<reference evidence="3" key="1">
    <citation type="submission" date="2011-12" db="EMBL/GenBank/DDBJ databases">
        <title>Complete sequence of Clostridium clariflavum DSM 19732.</title>
        <authorList>
            <consortium name="US DOE Joint Genome Institute"/>
            <person name="Lucas S."/>
            <person name="Han J."/>
            <person name="Lapidus A."/>
            <person name="Cheng J.-F."/>
            <person name="Goodwin L."/>
            <person name="Pitluck S."/>
            <person name="Peters L."/>
            <person name="Teshima H."/>
            <person name="Detter J.C."/>
            <person name="Han C."/>
            <person name="Tapia R."/>
            <person name="Land M."/>
            <person name="Hauser L."/>
            <person name="Kyrpides N."/>
            <person name="Ivanova N."/>
            <person name="Pagani I."/>
            <person name="Kitzmiller T."/>
            <person name="Lynd L."/>
            <person name="Izquierdo J."/>
            <person name="Woyke T."/>
        </authorList>
    </citation>
    <scope>NUCLEOTIDE SEQUENCE [LARGE SCALE GENOMIC DNA]</scope>
    <source>
        <strain evidence="3">DSM 19732 / NBRC 101661 / EBR45</strain>
    </source>
</reference>
<keyword evidence="1" id="KW-0812">Transmembrane</keyword>
<dbReference type="STRING" id="720554.Clocl_1661"/>
<proteinExistence type="predicted"/>
<feature type="transmembrane region" description="Helical" evidence="1">
    <location>
        <begin position="47"/>
        <end position="64"/>
    </location>
</feature>
<keyword evidence="1" id="KW-1133">Transmembrane helix</keyword>
<keyword evidence="1" id="KW-0472">Membrane</keyword>